<proteinExistence type="predicted"/>
<feature type="compositionally biased region" description="Low complexity" evidence="1">
    <location>
        <begin position="330"/>
        <end position="347"/>
    </location>
</feature>
<dbReference type="Proteomes" id="UP000887578">
    <property type="component" value="Unplaced"/>
</dbReference>
<name>A0A914PLE3_9BILA</name>
<feature type="transmembrane region" description="Helical" evidence="2">
    <location>
        <begin position="97"/>
        <end position="125"/>
    </location>
</feature>
<sequence>MNYSKEMYYSIKDQSGYAGLIYAVLGVFIIGSPLTVYLMMTKLPKNVKGIETFRYLLSSCLISSSSLVVIRAIWVPIPTLPIMEVYSAGIIRHLGPIANLICLNLYVACFVNMQICGTFCLIYQFSALKPFSRISCLGNCPNRAKMCYATYLIVMVTILSIFIHISVVDRSTFYQYALETKNEYITEIINSEPSWIGFSAALKPTIIGFGIFATIPDLCVASLAIFLTTKIWFIMEADKSRVSALTQSLERNLYHTFLIRTSVLVIFYTLPYMGIAATIFFEIQIPKLGIIFHSIISFQVILLLLGTLVMIKPFRVYLFGCCIKKKVHDSSSSNSNGSNTLPTTMTATNTSQSILPPIKIKNFI</sequence>
<dbReference type="AlphaFoldDB" id="A0A914PLE3"/>
<feature type="region of interest" description="Disordered" evidence="1">
    <location>
        <begin position="327"/>
        <end position="347"/>
    </location>
</feature>
<dbReference type="Pfam" id="PF10318">
    <property type="entry name" value="7TM_GPCR_Srh"/>
    <property type="match status" value="1"/>
</dbReference>
<feature type="transmembrane region" description="Helical" evidence="2">
    <location>
        <begin position="290"/>
        <end position="311"/>
    </location>
</feature>
<keyword evidence="2" id="KW-0472">Membrane</keyword>
<keyword evidence="2" id="KW-1133">Transmembrane helix</keyword>
<keyword evidence="3" id="KW-1185">Reference proteome</keyword>
<dbReference type="WBParaSite" id="PDA_v2.g16673.t1">
    <property type="protein sequence ID" value="PDA_v2.g16673.t1"/>
    <property type="gene ID" value="PDA_v2.g16673"/>
</dbReference>
<evidence type="ECO:0000313" key="3">
    <source>
        <dbReference type="Proteomes" id="UP000887578"/>
    </source>
</evidence>
<feature type="transmembrane region" description="Helical" evidence="2">
    <location>
        <begin position="146"/>
        <end position="167"/>
    </location>
</feature>
<evidence type="ECO:0000313" key="4">
    <source>
        <dbReference type="WBParaSite" id="PDA_v2.g16673.t1"/>
    </source>
</evidence>
<evidence type="ECO:0000256" key="1">
    <source>
        <dbReference type="SAM" id="MobiDB-lite"/>
    </source>
</evidence>
<feature type="transmembrane region" description="Helical" evidence="2">
    <location>
        <begin position="20"/>
        <end position="40"/>
    </location>
</feature>
<keyword evidence="2" id="KW-0812">Transmembrane</keyword>
<reference evidence="4" key="1">
    <citation type="submission" date="2022-11" db="UniProtKB">
        <authorList>
            <consortium name="WormBaseParasite"/>
        </authorList>
    </citation>
    <scope>IDENTIFICATION</scope>
</reference>
<accession>A0A914PLE3</accession>
<protein>
    <submittedName>
        <fullName evidence="4">Uncharacterized protein</fullName>
    </submittedName>
</protein>
<evidence type="ECO:0000256" key="2">
    <source>
        <dbReference type="SAM" id="Phobius"/>
    </source>
</evidence>
<feature type="transmembrane region" description="Helical" evidence="2">
    <location>
        <begin position="206"/>
        <end position="233"/>
    </location>
</feature>
<feature type="transmembrane region" description="Helical" evidence="2">
    <location>
        <begin position="52"/>
        <end position="77"/>
    </location>
</feature>
<dbReference type="InterPro" id="IPR019422">
    <property type="entry name" value="7TM_GPCR_serpentine_rcpt_Srh"/>
</dbReference>
<organism evidence="3 4">
    <name type="scientific">Panagrolaimus davidi</name>
    <dbReference type="NCBI Taxonomy" id="227884"/>
    <lineage>
        <taxon>Eukaryota</taxon>
        <taxon>Metazoa</taxon>
        <taxon>Ecdysozoa</taxon>
        <taxon>Nematoda</taxon>
        <taxon>Chromadorea</taxon>
        <taxon>Rhabditida</taxon>
        <taxon>Tylenchina</taxon>
        <taxon>Panagrolaimomorpha</taxon>
        <taxon>Panagrolaimoidea</taxon>
        <taxon>Panagrolaimidae</taxon>
        <taxon>Panagrolaimus</taxon>
    </lineage>
</organism>